<dbReference type="Pfam" id="PF00106">
    <property type="entry name" value="adh_short"/>
    <property type="match status" value="1"/>
</dbReference>
<dbReference type="GO" id="GO:0016491">
    <property type="term" value="F:oxidoreductase activity"/>
    <property type="evidence" value="ECO:0007669"/>
    <property type="project" value="UniProtKB-KW"/>
</dbReference>
<gene>
    <name evidence="2" type="ORF">BST96_11255</name>
</gene>
<evidence type="ECO:0000256" key="1">
    <source>
        <dbReference type="ARBA" id="ARBA00023002"/>
    </source>
</evidence>
<evidence type="ECO:0000313" key="3">
    <source>
        <dbReference type="Proteomes" id="UP000193450"/>
    </source>
</evidence>
<dbReference type="EMBL" id="CP019343">
    <property type="protein sequence ID" value="ARN74649.1"/>
    <property type="molecule type" value="Genomic_DNA"/>
</dbReference>
<dbReference type="PRINTS" id="PR00081">
    <property type="entry name" value="GDHRDH"/>
</dbReference>
<name>A0A1X9NGL8_9GAMM</name>
<dbReference type="OrthoDB" id="109589at2"/>
<dbReference type="Gene3D" id="3.40.50.720">
    <property type="entry name" value="NAD(P)-binding Rossmann-like Domain"/>
    <property type="match status" value="1"/>
</dbReference>
<dbReference type="KEGG" id="osg:BST96_11255"/>
<dbReference type="PANTHER" id="PTHR43157">
    <property type="entry name" value="PHOSPHATIDYLINOSITOL-GLYCAN BIOSYNTHESIS CLASS F PROTEIN-RELATED"/>
    <property type="match status" value="1"/>
</dbReference>
<dbReference type="RefSeq" id="WP_085758799.1">
    <property type="nucleotide sequence ID" value="NZ_CP019343.1"/>
</dbReference>
<evidence type="ECO:0008006" key="4">
    <source>
        <dbReference type="Google" id="ProtNLM"/>
    </source>
</evidence>
<keyword evidence="3" id="KW-1185">Reference proteome</keyword>
<protein>
    <recommendedName>
        <fullName evidence="4">Short-chain dehydrogenase</fullName>
    </recommendedName>
</protein>
<reference evidence="2 3" key="1">
    <citation type="submission" date="2016-11" db="EMBL/GenBank/DDBJ databases">
        <title>Trade-off between light-utilization and light-protection in marine flavobacteria.</title>
        <authorList>
            <person name="Kumagai Y."/>
        </authorList>
    </citation>
    <scope>NUCLEOTIDE SEQUENCE [LARGE SCALE GENOMIC DNA]</scope>
    <source>
        <strain evidence="2 3">NBRC 107125</strain>
    </source>
</reference>
<dbReference type="InterPro" id="IPR036291">
    <property type="entry name" value="NAD(P)-bd_dom_sf"/>
</dbReference>
<keyword evidence="1" id="KW-0560">Oxidoreductase</keyword>
<sequence>MPTALITGANSGMGLAAAKALAAKGFQLILACRTQAKAEQACAAVGGQAKPLLMDLASLTSCHEACDTLLNTTDSLNILIANAGVMTPPHQITEDGFELQFQTHYLANQLILIKLQPLLEKSKARIIQISSLSAEKAPAKSVADIIRQAQVDAGDYDAMSSYRTSKLAQSMMAMEFQRQVKNSGVLNFSVHPGIVNTNLFYQNTASWLKLLITPLVWLGYASGRLLTPKKGADTALWLATENRDEIEALAGKYIAEKQEKYCHPLMEQAPPATELWEYFEQLLKHHVNSAKT</sequence>
<evidence type="ECO:0000313" key="2">
    <source>
        <dbReference type="EMBL" id="ARN74649.1"/>
    </source>
</evidence>
<dbReference type="AlphaFoldDB" id="A0A1X9NGL8"/>
<accession>A0A1X9NGL8</accession>
<dbReference type="PANTHER" id="PTHR43157:SF31">
    <property type="entry name" value="PHOSPHATIDYLINOSITOL-GLYCAN BIOSYNTHESIS CLASS F PROTEIN"/>
    <property type="match status" value="1"/>
</dbReference>
<proteinExistence type="predicted"/>
<dbReference type="STRING" id="716816.BST96_11255"/>
<dbReference type="SUPFAM" id="SSF51735">
    <property type="entry name" value="NAD(P)-binding Rossmann-fold domains"/>
    <property type="match status" value="1"/>
</dbReference>
<dbReference type="Proteomes" id="UP000193450">
    <property type="component" value="Chromosome"/>
</dbReference>
<organism evidence="2 3">
    <name type="scientific">Oceanicoccus sagamiensis</name>
    <dbReference type="NCBI Taxonomy" id="716816"/>
    <lineage>
        <taxon>Bacteria</taxon>
        <taxon>Pseudomonadati</taxon>
        <taxon>Pseudomonadota</taxon>
        <taxon>Gammaproteobacteria</taxon>
        <taxon>Cellvibrionales</taxon>
        <taxon>Spongiibacteraceae</taxon>
        <taxon>Oceanicoccus</taxon>
    </lineage>
</organism>
<dbReference type="InterPro" id="IPR002347">
    <property type="entry name" value="SDR_fam"/>
</dbReference>